<dbReference type="PANTHER" id="PTHR46652">
    <property type="entry name" value="LEUCINE-RICH REPEAT AND IQ DOMAIN-CONTAINING PROTEIN 1-RELATED"/>
    <property type="match status" value="1"/>
</dbReference>
<feature type="chain" id="PRO_5045596067" evidence="3">
    <location>
        <begin position="21"/>
        <end position="316"/>
    </location>
</feature>
<dbReference type="SUPFAM" id="SSF52058">
    <property type="entry name" value="L domain-like"/>
    <property type="match status" value="1"/>
</dbReference>
<evidence type="ECO:0000256" key="3">
    <source>
        <dbReference type="SAM" id="SignalP"/>
    </source>
</evidence>
<keyword evidence="3" id="KW-0732">Signal</keyword>
<protein>
    <submittedName>
        <fullName evidence="4">MucBP domain protein</fullName>
    </submittedName>
</protein>
<keyword evidence="2" id="KW-0677">Repeat</keyword>
<feature type="signal peptide" evidence="3">
    <location>
        <begin position="1"/>
        <end position="20"/>
    </location>
</feature>
<accession>A0ABR5PCL0</accession>
<reference evidence="4 5" key="1">
    <citation type="journal article" date="2015" name="Genome Announc.">
        <title>Expanding the biotechnology potential of lactobacilli through comparative genomics of 213 strains and associated genera.</title>
        <authorList>
            <person name="Sun Z."/>
            <person name="Harris H.M."/>
            <person name="McCann A."/>
            <person name="Guo C."/>
            <person name="Argimon S."/>
            <person name="Zhang W."/>
            <person name="Yang X."/>
            <person name="Jeffery I.B."/>
            <person name="Cooney J.C."/>
            <person name="Kagawa T.F."/>
            <person name="Liu W."/>
            <person name="Song Y."/>
            <person name="Salvetti E."/>
            <person name="Wrobel A."/>
            <person name="Rasinkangas P."/>
            <person name="Parkhill J."/>
            <person name="Rea M.C."/>
            <person name="O'Sullivan O."/>
            <person name="Ritari J."/>
            <person name="Douillard F.P."/>
            <person name="Paul Ross R."/>
            <person name="Yang R."/>
            <person name="Briner A.E."/>
            <person name="Felis G.E."/>
            <person name="de Vos W.M."/>
            <person name="Barrangou R."/>
            <person name="Klaenhammer T.R."/>
            <person name="Caufield P.W."/>
            <person name="Cui Y."/>
            <person name="Zhang H."/>
            <person name="O'Toole P.W."/>
        </authorList>
    </citation>
    <scope>NUCLEOTIDE SEQUENCE [LARGE SCALE GENOMIC DNA]</scope>
    <source>
        <strain evidence="4 5">DSM 19907</strain>
    </source>
</reference>
<evidence type="ECO:0000313" key="4">
    <source>
        <dbReference type="EMBL" id="KRL16442.1"/>
    </source>
</evidence>
<dbReference type="Proteomes" id="UP000051977">
    <property type="component" value="Unassembled WGS sequence"/>
</dbReference>
<evidence type="ECO:0000256" key="2">
    <source>
        <dbReference type="ARBA" id="ARBA00022737"/>
    </source>
</evidence>
<dbReference type="EMBL" id="AZEI01000069">
    <property type="protein sequence ID" value="KRL16442.1"/>
    <property type="molecule type" value="Genomic_DNA"/>
</dbReference>
<dbReference type="SMART" id="SM00365">
    <property type="entry name" value="LRR_SD22"/>
    <property type="match status" value="2"/>
</dbReference>
<dbReference type="Pfam" id="PF12799">
    <property type="entry name" value="LRR_4"/>
    <property type="match status" value="1"/>
</dbReference>
<dbReference type="PANTHER" id="PTHR46652:SF3">
    <property type="entry name" value="LEUCINE-RICH REPEAT-CONTAINING PROTEIN 9"/>
    <property type="match status" value="1"/>
</dbReference>
<keyword evidence="1" id="KW-0433">Leucine-rich repeat</keyword>
<organism evidence="4 5">
    <name type="scientific">Lentilactobacillus rapi DSM 19907 = JCM 15042</name>
    <dbReference type="NCBI Taxonomy" id="1423795"/>
    <lineage>
        <taxon>Bacteria</taxon>
        <taxon>Bacillati</taxon>
        <taxon>Bacillota</taxon>
        <taxon>Bacilli</taxon>
        <taxon>Lactobacillales</taxon>
        <taxon>Lactobacillaceae</taxon>
        <taxon>Lentilactobacillus</taxon>
    </lineage>
</organism>
<gene>
    <name evidence="4" type="ORF">FD12_GL000068</name>
</gene>
<keyword evidence="5" id="KW-1185">Reference proteome</keyword>
<dbReference type="Gene3D" id="3.80.10.10">
    <property type="entry name" value="Ribonuclease Inhibitor"/>
    <property type="match status" value="1"/>
</dbReference>
<dbReference type="InterPro" id="IPR025875">
    <property type="entry name" value="Leu-rich_rpt_4"/>
</dbReference>
<proteinExistence type="predicted"/>
<comment type="caution">
    <text evidence="4">The sequence shown here is derived from an EMBL/GenBank/DDBJ whole genome shotgun (WGS) entry which is preliminary data.</text>
</comment>
<name>A0ABR5PCL0_9LACO</name>
<dbReference type="PROSITE" id="PS51450">
    <property type="entry name" value="LRR"/>
    <property type="match status" value="2"/>
</dbReference>
<sequence>MTFMKISKYLLASTVLAVSAGVLSFTATTTNQPSTTGVVYAASDQDNPVLDQIMPNKKLQLLVLENMKSEAIVPDNSTIAQFTTADQFKTALSKLTTLEWVPGETGDHSDPAYINLEPLNGGNGLINSSNQGNYSLEGLQFATNLTTIDLHQQMLYGHRYFRNDITDVTPLEHLTKLTEIDLHGNRIQDITPISKLPNVTYLDISYNSITDLSSLNIAHYSHLNYNAQFIQLPEKKLSGTSYNLETPFVGKLPQGVTYNNSNVSTPDRAAVILNNSDPDQPGYPSIVKLMAYYSGSDPAPKQNNGSLDFINLELSN</sequence>
<dbReference type="InterPro" id="IPR032675">
    <property type="entry name" value="LRR_dom_sf"/>
</dbReference>
<dbReference type="InterPro" id="IPR001611">
    <property type="entry name" value="Leu-rich_rpt"/>
</dbReference>
<evidence type="ECO:0000256" key="1">
    <source>
        <dbReference type="ARBA" id="ARBA00022614"/>
    </source>
</evidence>
<dbReference type="InterPro" id="IPR050836">
    <property type="entry name" value="SDS22/Internalin_LRR"/>
</dbReference>
<evidence type="ECO:0000313" key="5">
    <source>
        <dbReference type="Proteomes" id="UP000051977"/>
    </source>
</evidence>